<feature type="transmembrane region" description="Helical" evidence="1">
    <location>
        <begin position="233"/>
        <end position="250"/>
    </location>
</feature>
<feature type="transmembrane region" description="Helical" evidence="1">
    <location>
        <begin position="107"/>
        <end position="126"/>
    </location>
</feature>
<dbReference type="GO" id="GO:0005794">
    <property type="term" value="C:Golgi apparatus"/>
    <property type="evidence" value="ECO:0007669"/>
    <property type="project" value="TreeGrafter"/>
</dbReference>
<accession>A0A1X2GJ58</accession>
<evidence type="ECO:0000256" key="1">
    <source>
        <dbReference type="SAM" id="Phobius"/>
    </source>
</evidence>
<dbReference type="InterPro" id="IPR040410">
    <property type="entry name" value="UPF0658_Golgi"/>
</dbReference>
<keyword evidence="1" id="KW-0472">Membrane</keyword>
<dbReference type="STRING" id="101127.A0A1X2GJ58"/>
<evidence type="ECO:0008006" key="4">
    <source>
        <dbReference type="Google" id="ProtNLM"/>
    </source>
</evidence>
<keyword evidence="1" id="KW-0812">Transmembrane</keyword>
<dbReference type="PANTHER" id="PTHR34391">
    <property type="entry name" value="UPF0658 GOLGI APPARATUS MEMBRANE PROTEIN C1952.10C-RELATED"/>
    <property type="match status" value="1"/>
</dbReference>
<keyword evidence="1" id="KW-1133">Transmembrane helix</keyword>
<organism evidence="2 3">
    <name type="scientific">Hesseltinella vesiculosa</name>
    <dbReference type="NCBI Taxonomy" id="101127"/>
    <lineage>
        <taxon>Eukaryota</taxon>
        <taxon>Fungi</taxon>
        <taxon>Fungi incertae sedis</taxon>
        <taxon>Mucoromycota</taxon>
        <taxon>Mucoromycotina</taxon>
        <taxon>Mucoromycetes</taxon>
        <taxon>Mucorales</taxon>
        <taxon>Cunninghamellaceae</taxon>
        <taxon>Hesseltinella</taxon>
    </lineage>
</organism>
<dbReference type="Proteomes" id="UP000242146">
    <property type="component" value="Unassembled WGS sequence"/>
</dbReference>
<gene>
    <name evidence="2" type="ORF">DM01DRAFT_1407075</name>
</gene>
<name>A0A1X2GJ58_9FUNG</name>
<evidence type="ECO:0000313" key="2">
    <source>
        <dbReference type="EMBL" id="ORX55024.1"/>
    </source>
</evidence>
<proteinExistence type="predicted"/>
<dbReference type="OrthoDB" id="2448307at2759"/>
<feature type="transmembrane region" description="Helical" evidence="1">
    <location>
        <begin position="200"/>
        <end position="221"/>
    </location>
</feature>
<sequence>MPTIRKIIDRVTETKWSKLYITVAVLQCIFIVTIQLIICTQNTVQASMLPQSTGGEFSTASSSTTIAEQASDRLGRIKWENIAFVGFQVWFVGMVFDATIYQNTAEILALSVMNVICSILAALEVVDGNKWLTLLQNTTYDTFPLNMAKKLEISLSVVVLGFALVLAYLSYQMSRQFGWNIYKKIGADIQIQRMYRLFQFFVLSLKVDIFTGFLVSIFYLIQFALKQGIMWESGIQLVVTILMLPMLYFARTAGSTESIGRMVTFLTFECIVLVHYVLILTQTLEPGNYWYTWIVLVFVGIATDVITIGLGVMCMRNFDKGLQPFVQRGRNKHKLQDLEMQQKNQSRHSWRIDDD</sequence>
<keyword evidence="3" id="KW-1185">Reference proteome</keyword>
<feature type="transmembrane region" description="Helical" evidence="1">
    <location>
        <begin position="20"/>
        <end position="38"/>
    </location>
</feature>
<feature type="transmembrane region" description="Helical" evidence="1">
    <location>
        <begin position="82"/>
        <end position="100"/>
    </location>
</feature>
<comment type="caution">
    <text evidence="2">The sequence shown here is derived from an EMBL/GenBank/DDBJ whole genome shotgun (WGS) entry which is preliminary data.</text>
</comment>
<reference evidence="2 3" key="1">
    <citation type="submission" date="2016-07" db="EMBL/GenBank/DDBJ databases">
        <title>Pervasive Adenine N6-methylation of Active Genes in Fungi.</title>
        <authorList>
            <consortium name="DOE Joint Genome Institute"/>
            <person name="Mondo S.J."/>
            <person name="Dannebaum R.O."/>
            <person name="Kuo R.C."/>
            <person name="Labutti K."/>
            <person name="Haridas S."/>
            <person name="Kuo A."/>
            <person name="Salamov A."/>
            <person name="Ahrendt S.R."/>
            <person name="Lipzen A."/>
            <person name="Sullivan W."/>
            <person name="Andreopoulos W.B."/>
            <person name="Clum A."/>
            <person name="Lindquist E."/>
            <person name="Daum C."/>
            <person name="Ramamoorthy G.K."/>
            <person name="Gryganskyi A."/>
            <person name="Culley D."/>
            <person name="Magnuson J.K."/>
            <person name="James T.Y."/>
            <person name="O'Malley M.A."/>
            <person name="Stajich J.E."/>
            <person name="Spatafora J.W."/>
            <person name="Visel A."/>
            <person name="Grigoriev I.V."/>
        </authorList>
    </citation>
    <scope>NUCLEOTIDE SEQUENCE [LARGE SCALE GENOMIC DNA]</scope>
    <source>
        <strain evidence="2 3">NRRL 3301</strain>
    </source>
</reference>
<feature type="transmembrane region" description="Helical" evidence="1">
    <location>
        <begin position="153"/>
        <end position="171"/>
    </location>
</feature>
<protein>
    <recommendedName>
        <fullName evidence="4">TRP C-terminal domain-containing protein</fullName>
    </recommendedName>
</protein>
<feature type="transmembrane region" description="Helical" evidence="1">
    <location>
        <begin position="262"/>
        <end position="284"/>
    </location>
</feature>
<evidence type="ECO:0000313" key="3">
    <source>
        <dbReference type="Proteomes" id="UP000242146"/>
    </source>
</evidence>
<dbReference type="EMBL" id="MCGT01000012">
    <property type="protein sequence ID" value="ORX55024.1"/>
    <property type="molecule type" value="Genomic_DNA"/>
</dbReference>
<dbReference type="PANTHER" id="PTHR34391:SF1">
    <property type="entry name" value="UPF0658 GOLGI APPARATUS MEMBRANE PROTEIN C1952.10C-RELATED"/>
    <property type="match status" value="1"/>
</dbReference>
<feature type="transmembrane region" description="Helical" evidence="1">
    <location>
        <begin position="290"/>
        <end position="313"/>
    </location>
</feature>
<dbReference type="AlphaFoldDB" id="A0A1X2GJ58"/>